<dbReference type="EMBL" id="LR796575">
    <property type="protein sequence ID" value="CAB4152231.1"/>
    <property type="molecule type" value="Genomic_DNA"/>
</dbReference>
<dbReference type="InterPro" id="IPR027417">
    <property type="entry name" value="P-loop_NTPase"/>
</dbReference>
<name>A0A6J5N2Q1_9CAUD</name>
<accession>A0A6J5N2Q1</accession>
<dbReference type="Gene3D" id="3.40.50.300">
    <property type="entry name" value="P-loop containing nucleotide triphosphate hydrolases"/>
    <property type="match status" value="1"/>
</dbReference>
<sequence length="390" mass="44382">MLEKEVRLNELHINQQKVVDGHKRFSVLSCGRRWGKSALAINLLSETAIEGKLAGYFTPTYKLLDGTFNECLHALEPIIARKNDHQFIELITGGKIEFWSLENELAGRSRKYHRNIIDEAAFVKNLWGRWTESIRPTLTDFKGDAFFLSTPKGKNDFHRIWQRGKSGDPGWTSWQMSTYDNPYIDPSEVDEARGDLPELAFSQEYMAEFNENVANPFGAMYIQQCTYPMSTQPAVCYGIDLAKSYDYTVIIGLDNNGTVCHFDRFQEDWRSTKQRIINLPRLPILMDSTGVGDPIFEDLQHEGLDVTGFKFSQTSKQQLMTGLQTAIQQRKIAFPDGAITAELNIFEYEFTATGVKYSAPSGFHDDCVMALALAWNNHNTKRGSGRYSFC</sequence>
<evidence type="ECO:0008006" key="2">
    <source>
        <dbReference type="Google" id="ProtNLM"/>
    </source>
</evidence>
<evidence type="ECO:0000313" key="1">
    <source>
        <dbReference type="EMBL" id="CAB4152231.1"/>
    </source>
</evidence>
<dbReference type="Gene3D" id="3.30.420.240">
    <property type="match status" value="1"/>
</dbReference>
<gene>
    <name evidence="1" type="ORF">UFOVP617_3</name>
</gene>
<reference evidence="1" key="1">
    <citation type="submission" date="2020-04" db="EMBL/GenBank/DDBJ databases">
        <authorList>
            <person name="Chiriac C."/>
            <person name="Salcher M."/>
            <person name="Ghai R."/>
            <person name="Kavagutti S V."/>
        </authorList>
    </citation>
    <scope>NUCLEOTIDE SEQUENCE</scope>
</reference>
<proteinExistence type="predicted"/>
<organism evidence="1">
    <name type="scientific">uncultured Caudovirales phage</name>
    <dbReference type="NCBI Taxonomy" id="2100421"/>
    <lineage>
        <taxon>Viruses</taxon>
        <taxon>Duplodnaviria</taxon>
        <taxon>Heunggongvirae</taxon>
        <taxon>Uroviricota</taxon>
        <taxon>Caudoviricetes</taxon>
        <taxon>Peduoviridae</taxon>
        <taxon>Maltschvirus</taxon>
        <taxon>Maltschvirus maltsch</taxon>
    </lineage>
</organism>
<protein>
    <recommendedName>
        <fullName evidence="2">Terminase-like family</fullName>
    </recommendedName>
</protein>